<keyword evidence="2" id="KW-0472">Membrane</keyword>
<dbReference type="EMBL" id="OV696694">
    <property type="protein sequence ID" value="CAH1273167.1"/>
    <property type="molecule type" value="Genomic_DNA"/>
</dbReference>
<feature type="transmembrane region" description="Helical" evidence="2">
    <location>
        <begin position="137"/>
        <end position="160"/>
    </location>
</feature>
<feature type="transmembrane region" description="Helical" evidence="2">
    <location>
        <begin position="43"/>
        <end position="61"/>
    </location>
</feature>
<evidence type="ECO:0000256" key="2">
    <source>
        <dbReference type="SAM" id="Phobius"/>
    </source>
</evidence>
<proteinExistence type="predicted"/>
<dbReference type="AlphaFoldDB" id="A0A8K0AC13"/>
<sequence>MATDIRKTPTMSTSEKSALLKNDSALNASKYDKQSMIQRAGQLGYCIMVLTHLFAIGFNIYKDISVFQHTWCENQKGRGSFCSNFTIAEFGLPRYFFSQFKLVTSLVNTLLFFVFLKHYGHFDGFKLSLVKCLSQKWFLSFALSLSLAVTWDFVNTAIAIDLQNSEADIITITAFGWLMKNILDAVLVIALTRYIPPRESKKAFLLYSFTMVVYSINYLSQFAYCSVLAVFKISLVATKSQFWSMIDILLTVATSRYNKTVYDSLSTKLYKSDRDIVTSVYNPLNLQTVSSNGESESHVVGGEMGRQGYQE</sequence>
<protein>
    <submittedName>
        <fullName evidence="3">Hypp5061 protein</fullName>
    </submittedName>
</protein>
<keyword evidence="4" id="KW-1185">Reference proteome</keyword>
<feature type="transmembrane region" description="Helical" evidence="2">
    <location>
        <begin position="172"/>
        <end position="192"/>
    </location>
</feature>
<feature type="transmembrane region" description="Helical" evidence="2">
    <location>
        <begin position="95"/>
        <end position="116"/>
    </location>
</feature>
<feature type="region of interest" description="Disordered" evidence="1">
    <location>
        <begin position="290"/>
        <end position="311"/>
    </location>
</feature>
<name>A0A8K0AC13_BRALA</name>
<reference evidence="3" key="1">
    <citation type="submission" date="2022-01" db="EMBL/GenBank/DDBJ databases">
        <authorList>
            <person name="Braso-Vives M."/>
        </authorList>
    </citation>
    <scope>NUCLEOTIDE SEQUENCE</scope>
</reference>
<dbReference type="OrthoDB" id="9993699at2759"/>
<keyword evidence="2" id="KW-1133">Transmembrane helix</keyword>
<accession>A0A8K0AC13</accession>
<dbReference type="Proteomes" id="UP000838412">
    <property type="component" value="Chromosome 9"/>
</dbReference>
<evidence type="ECO:0000313" key="3">
    <source>
        <dbReference type="EMBL" id="CAH1273167.1"/>
    </source>
</evidence>
<organism evidence="3 4">
    <name type="scientific">Branchiostoma lanceolatum</name>
    <name type="common">Common lancelet</name>
    <name type="synonym">Amphioxus lanceolatum</name>
    <dbReference type="NCBI Taxonomy" id="7740"/>
    <lineage>
        <taxon>Eukaryota</taxon>
        <taxon>Metazoa</taxon>
        <taxon>Chordata</taxon>
        <taxon>Cephalochordata</taxon>
        <taxon>Leptocardii</taxon>
        <taxon>Amphioxiformes</taxon>
        <taxon>Branchiostomatidae</taxon>
        <taxon>Branchiostoma</taxon>
    </lineage>
</organism>
<evidence type="ECO:0000313" key="4">
    <source>
        <dbReference type="Proteomes" id="UP000838412"/>
    </source>
</evidence>
<evidence type="ECO:0000256" key="1">
    <source>
        <dbReference type="SAM" id="MobiDB-lite"/>
    </source>
</evidence>
<feature type="transmembrane region" description="Helical" evidence="2">
    <location>
        <begin position="204"/>
        <end position="224"/>
    </location>
</feature>
<keyword evidence="2" id="KW-0812">Transmembrane</keyword>
<gene>
    <name evidence="3" type="primary">Hypp5061</name>
    <name evidence="3" type="ORF">BLAG_LOCUS24585</name>
</gene>